<dbReference type="Gene3D" id="3.40.50.720">
    <property type="entry name" value="NAD(P)-binding Rossmann-like Domain"/>
    <property type="match status" value="1"/>
</dbReference>
<gene>
    <name evidence="1" type="primary">pdxB_1</name>
    <name evidence="1" type="ORF">NCTC12965_05669</name>
</gene>
<proteinExistence type="predicted"/>
<accession>A0A4U9VRN9</accession>
<dbReference type="EMBL" id="CABEEZ010000118">
    <property type="protein sequence ID" value="VTR48452.1"/>
    <property type="molecule type" value="Genomic_DNA"/>
</dbReference>
<organism evidence="1">
    <name type="scientific">Serratia fonticola</name>
    <dbReference type="NCBI Taxonomy" id="47917"/>
    <lineage>
        <taxon>Bacteria</taxon>
        <taxon>Pseudomonadati</taxon>
        <taxon>Pseudomonadota</taxon>
        <taxon>Gammaproteobacteria</taxon>
        <taxon>Enterobacterales</taxon>
        <taxon>Yersiniaceae</taxon>
        <taxon>Serratia</taxon>
    </lineage>
</organism>
<dbReference type="SUPFAM" id="SSF52283">
    <property type="entry name" value="Formate/glycerate dehydrogenase catalytic domain-like"/>
    <property type="match status" value="1"/>
</dbReference>
<dbReference type="AlphaFoldDB" id="A0A4U9VRN9"/>
<dbReference type="GO" id="GO:0033711">
    <property type="term" value="F:4-phosphoerythronate dehydrogenase activity"/>
    <property type="evidence" value="ECO:0007669"/>
    <property type="project" value="UniProtKB-EC"/>
</dbReference>
<name>A0A4U9VRN9_SERFO</name>
<reference evidence="1" key="1">
    <citation type="submission" date="2019-05" db="EMBL/GenBank/DDBJ databases">
        <authorList>
            <consortium name="Pathogen Informatics"/>
        </authorList>
    </citation>
    <scope>NUCLEOTIDE SEQUENCE [LARGE SCALE GENOMIC DNA]</scope>
    <source>
        <strain evidence="1">NCTC12965</strain>
    </source>
</reference>
<evidence type="ECO:0000313" key="1">
    <source>
        <dbReference type="EMBL" id="VTR48452.1"/>
    </source>
</evidence>
<keyword evidence="1" id="KW-0560">Oxidoreductase</keyword>
<sequence>MKILVDENMPYAVDLFSRLGEVQAVPGRPIPTDALAGADALMVRSVTKVNQELLAGTKIGFVGTLRRGPTMWTRRGCNRRDWFLGRAWL</sequence>
<protein>
    <submittedName>
        <fullName evidence="1">Erythronate-4-phosphate dehydrogenase</fullName>
        <ecNumber evidence="1">1.1.1.290</ecNumber>
    </submittedName>
</protein>
<dbReference type="EC" id="1.1.1.290" evidence="1"/>